<dbReference type="AlphaFoldDB" id="A0A4Y7K4S4"/>
<accession>A0A4Y7K4S4</accession>
<feature type="domain" description="U2A'/phosphoprotein 32 family A C-terminal" evidence="3">
    <location>
        <begin position="359"/>
        <end position="377"/>
    </location>
</feature>
<evidence type="ECO:0000256" key="2">
    <source>
        <dbReference type="PROSITE-ProRule" id="PRU00221"/>
    </source>
</evidence>
<dbReference type="STRING" id="3469.A0A4Y7K4S4"/>
<keyword evidence="5" id="KW-1185">Reference proteome</keyword>
<dbReference type="SUPFAM" id="SSF50978">
    <property type="entry name" value="WD40 repeat-like"/>
    <property type="match status" value="1"/>
</dbReference>
<dbReference type="GO" id="GO:0071493">
    <property type="term" value="P:cellular response to UV-B"/>
    <property type="evidence" value="ECO:0007669"/>
    <property type="project" value="InterPro"/>
</dbReference>
<dbReference type="Proteomes" id="UP000316621">
    <property type="component" value="Chromosome 6"/>
</dbReference>
<proteinExistence type="predicted"/>
<dbReference type="SMART" id="SM00446">
    <property type="entry name" value="LRRcap"/>
    <property type="match status" value="1"/>
</dbReference>
<dbReference type="InterPro" id="IPR015943">
    <property type="entry name" value="WD40/YVTN_repeat-like_dom_sf"/>
</dbReference>
<dbReference type="SUPFAM" id="SSF52058">
    <property type="entry name" value="L domain-like"/>
    <property type="match status" value="1"/>
</dbReference>
<evidence type="ECO:0000313" key="5">
    <source>
        <dbReference type="Proteomes" id="UP000316621"/>
    </source>
</evidence>
<dbReference type="EMBL" id="CM010720">
    <property type="protein sequence ID" value="RZC66995.1"/>
    <property type="molecule type" value="Genomic_DNA"/>
</dbReference>
<dbReference type="Gramene" id="RZC66995">
    <property type="protein sequence ID" value="RZC66995"/>
    <property type="gene ID" value="C5167_010684"/>
</dbReference>
<dbReference type="Gene3D" id="3.80.10.10">
    <property type="entry name" value="Ribonuclease Inhibitor"/>
    <property type="match status" value="1"/>
</dbReference>
<evidence type="ECO:0000256" key="1">
    <source>
        <dbReference type="ARBA" id="ARBA00022737"/>
    </source>
</evidence>
<dbReference type="OMA" id="YMINSLP"/>
<gene>
    <name evidence="4" type="ORF">C5167_010684</name>
</gene>
<keyword evidence="2" id="KW-0853">WD repeat</keyword>
<sequence>MAINLFTLEARYLDVCERQNQLPNASILSGFYKAKLQKSRREQCNFQVLLNKLKDIDVPPLIEVFSAVDLSEIDIVDILHESPYQLTGELVLSLMRAIHQKLRVVDLQDSSFGKGSLRDLLHGGLTCEVLNLRSSHIRKLNMIGNFMHLHNLNLDFSISLTSFNEECFTCMPKLMRLSMCETRIVNLWTTSAALSKLPSLVELRFQNCLCCNDTASCPTSTIDEANYLSGDVSGSDHLDSLSQELLYSRREGMLSNSYFVHSLVNHALQESATEDSSDDSEVDFSSHQQRTGLEELLSDVLPELGEWAELENEVSLGAMIPDEEGSALGGAFNLRHMKNTPDTIPKKYISHHPSPICFEKHYREYMVATLPRLKVLDNLLIGKKDREMAKIIYSQYYEYLPYNRQRKESLISVLHKREMGAVAGHLQKSPQLKEPYPRRMNKCSISRSICSAKVGSFAWPLLHSVPDLCSISGEEAKSFRPRQFEYHPAMSSLMVFGTLDGELVVMNHENGKLVGYLPSLGTLNSVLGLSWLRRYPSKLIAGSDNGSLQLYDINQMASVITDRHRCSDAVTFDDFEQLTSVHVNSTDEHFIASGYSKNVALYDIGSGRRLQVFTNMHEGHINVVKFAHHSPSIFASSSFDQDIKMWDLRQGPHKPCYTASSSRGNVMVCFSPDDQYLLSSAVDNEVKQRLAVDGRLHMKFDIMPTGSAHNYTRSYYMNGRDYIISGSCDENIVRVCCAQTGRRLRDISLEGKGPGNSMFVQSLRGDPYRDFHMSVLAAYMRPCSKSQIIKVNLMASSDNAEDYHYNNQRSRKSCSMGG</sequence>
<evidence type="ECO:0000259" key="3">
    <source>
        <dbReference type="SMART" id="SM00446"/>
    </source>
</evidence>
<dbReference type="Pfam" id="PF00400">
    <property type="entry name" value="WD40"/>
    <property type="match status" value="1"/>
</dbReference>
<name>A0A4Y7K4S4_PAPSO</name>
<dbReference type="PANTHER" id="PTHR47201:SF1">
    <property type="entry name" value="PROTEIN DWD HYPERSENSITIVE TO UV-B 1"/>
    <property type="match status" value="1"/>
</dbReference>
<dbReference type="Pfam" id="PF20919">
    <property type="entry name" value="DHU1_N"/>
    <property type="match status" value="2"/>
</dbReference>
<dbReference type="InterPro" id="IPR032675">
    <property type="entry name" value="LRR_dom_sf"/>
</dbReference>
<dbReference type="InterPro" id="IPR036322">
    <property type="entry name" value="WD40_repeat_dom_sf"/>
</dbReference>
<reference evidence="4 5" key="1">
    <citation type="journal article" date="2018" name="Science">
        <title>The opium poppy genome and morphinan production.</title>
        <authorList>
            <person name="Guo L."/>
            <person name="Winzer T."/>
            <person name="Yang X."/>
            <person name="Li Y."/>
            <person name="Ning Z."/>
            <person name="He Z."/>
            <person name="Teodor R."/>
            <person name="Lu Y."/>
            <person name="Bowser T.A."/>
            <person name="Graham I.A."/>
            <person name="Ye K."/>
        </authorList>
    </citation>
    <scope>NUCLEOTIDE SEQUENCE [LARGE SCALE GENOMIC DNA]</scope>
    <source>
        <strain evidence="5">cv. HN1</strain>
        <tissue evidence="4">Leaves</tissue>
    </source>
</reference>
<protein>
    <recommendedName>
        <fullName evidence="3">U2A'/phosphoprotein 32 family A C-terminal domain-containing protein</fullName>
    </recommendedName>
</protein>
<dbReference type="OrthoDB" id="20669at2759"/>
<dbReference type="InterPro" id="IPR003603">
    <property type="entry name" value="U2A'_phosphoprotein32A_C"/>
</dbReference>
<dbReference type="InterPro" id="IPR001680">
    <property type="entry name" value="WD40_rpt"/>
</dbReference>
<feature type="repeat" description="WD" evidence="2">
    <location>
        <begin position="614"/>
        <end position="651"/>
    </location>
</feature>
<dbReference type="PROSITE" id="PS50294">
    <property type="entry name" value="WD_REPEATS_REGION"/>
    <property type="match status" value="1"/>
</dbReference>
<dbReference type="GO" id="GO:0080008">
    <property type="term" value="C:Cul4-RING E3 ubiquitin ligase complex"/>
    <property type="evidence" value="ECO:0007669"/>
    <property type="project" value="InterPro"/>
</dbReference>
<evidence type="ECO:0000313" key="4">
    <source>
        <dbReference type="EMBL" id="RZC66995.1"/>
    </source>
</evidence>
<organism evidence="4 5">
    <name type="scientific">Papaver somniferum</name>
    <name type="common">Opium poppy</name>
    <dbReference type="NCBI Taxonomy" id="3469"/>
    <lineage>
        <taxon>Eukaryota</taxon>
        <taxon>Viridiplantae</taxon>
        <taxon>Streptophyta</taxon>
        <taxon>Embryophyta</taxon>
        <taxon>Tracheophyta</taxon>
        <taxon>Spermatophyta</taxon>
        <taxon>Magnoliopsida</taxon>
        <taxon>Ranunculales</taxon>
        <taxon>Papaveraceae</taxon>
        <taxon>Papaveroideae</taxon>
        <taxon>Papaver</taxon>
    </lineage>
</organism>
<dbReference type="InterPro" id="IPR048514">
    <property type="entry name" value="DHU1_N"/>
</dbReference>
<dbReference type="PROSITE" id="PS50082">
    <property type="entry name" value="WD_REPEATS_2"/>
    <property type="match status" value="1"/>
</dbReference>
<dbReference type="PANTHER" id="PTHR47201">
    <property type="entry name" value="BNAC09G30780D PROTEIN"/>
    <property type="match status" value="1"/>
</dbReference>
<dbReference type="SMART" id="SM00320">
    <property type="entry name" value="WD40"/>
    <property type="match status" value="4"/>
</dbReference>
<dbReference type="InterPro" id="IPR046377">
    <property type="entry name" value="DHU1"/>
</dbReference>
<dbReference type="Gene3D" id="2.130.10.10">
    <property type="entry name" value="YVTN repeat-like/Quinoprotein amine dehydrogenase"/>
    <property type="match status" value="1"/>
</dbReference>
<keyword evidence="1" id="KW-0677">Repeat</keyword>